<organism evidence="9 10">
    <name type="scientific">Algivirga pacifica</name>
    <dbReference type="NCBI Taxonomy" id="1162670"/>
    <lineage>
        <taxon>Bacteria</taxon>
        <taxon>Pseudomonadati</taxon>
        <taxon>Bacteroidota</taxon>
        <taxon>Cytophagia</taxon>
        <taxon>Cytophagales</taxon>
        <taxon>Flammeovirgaceae</taxon>
        <taxon>Algivirga</taxon>
    </lineage>
</organism>
<evidence type="ECO:0000256" key="6">
    <source>
        <dbReference type="ARBA" id="ARBA00023136"/>
    </source>
</evidence>
<feature type="transmembrane region" description="Helical" evidence="7">
    <location>
        <begin position="7"/>
        <end position="28"/>
    </location>
</feature>
<feature type="transmembrane region" description="Helical" evidence="7">
    <location>
        <begin position="48"/>
        <end position="67"/>
    </location>
</feature>
<feature type="transmembrane region" description="Helical" evidence="7">
    <location>
        <begin position="333"/>
        <end position="352"/>
    </location>
</feature>
<feature type="transmembrane region" description="Helical" evidence="7">
    <location>
        <begin position="390"/>
        <end position="412"/>
    </location>
</feature>
<gene>
    <name evidence="9" type="ORF">GCM10023331_10710</name>
</gene>
<comment type="caution">
    <text evidence="9">The sequence shown here is derived from an EMBL/GenBank/DDBJ whole genome shotgun (WGS) entry which is preliminary data.</text>
</comment>
<feature type="domain" description="Fatty acid hydroxylase" evidence="8">
    <location>
        <begin position="84"/>
        <end position="217"/>
    </location>
</feature>
<feature type="transmembrane region" description="Helical" evidence="7">
    <location>
        <begin position="307"/>
        <end position="327"/>
    </location>
</feature>
<dbReference type="EMBL" id="BAABJX010000020">
    <property type="protein sequence ID" value="GAA4827709.1"/>
    <property type="molecule type" value="Genomic_DNA"/>
</dbReference>
<evidence type="ECO:0000313" key="9">
    <source>
        <dbReference type="EMBL" id="GAA4827709.1"/>
    </source>
</evidence>
<dbReference type="Pfam" id="PF04116">
    <property type="entry name" value="FA_hydroxylase"/>
    <property type="match status" value="1"/>
</dbReference>
<evidence type="ECO:0000256" key="2">
    <source>
        <dbReference type="ARBA" id="ARBA00022692"/>
    </source>
</evidence>
<evidence type="ECO:0000256" key="7">
    <source>
        <dbReference type="SAM" id="Phobius"/>
    </source>
</evidence>
<keyword evidence="3 7" id="KW-1133">Transmembrane helix</keyword>
<evidence type="ECO:0000313" key="10">
    <source>
        <dbReference type="Proteomes" id="UP001500298"/>
    </source>
</evidence>
<evidence type="ECO:0000256" key="4">
    <source>
        <dbReference type="ARBA" id="ARBA00023002"/>
    </source>
</evidence>
<keyword evidence="2 7" id="KW-0812">Transmembrane</keyword>
<accession>A0ABP9D3X4</accession>
<keyword evidence="6 7" id="KW-0472">Membrane</keyword>
<keyword evidence="10" id="KW-1185">Reference proteome</keyword>
<feature type="transmembrane region" description="Helical" evidence="7">
    <location>
        <begin position="79"/>
        <end position="98"/>
    </location>
</feature>
<comment type="subcellular location">
    <subcellularLocation>
        <location evidence="1">Endomembrane system</location>
        <topology evidence="1">Multi-pass membrane protein</topology>
    </subcellularLocation>
</comment>
<proteinExistence type="predicted"/>
<keyword evidence="5" id="KW-0443">Lipid metabolism</keyword>
<evidence type="ECO:0000256" key="5">
    <source>
        <dbReference type="ARBA" id="ARBA00023098"/>
    </source>
</evidence>
<evidence type="ECO:0000256" key="3">
    <source>
        <dbReference type="ARBA" id="ARBA00022989"/>
    </source>
</evidence>
<feature type="transmembrane region" description="Helical" evidence="7">
    <location>
        <begin position="359"/>
        <end position="378"/>
    </location>
</feature>
<name>A0ABP9D3X4_9BACT</name>
<dbReference type="PANTHER" id="PTHR21624:SF1">
    <property type="entry name" value="ALKYLGLYCEROL MONOOXYGENASE"/>
    <property type="match status" value="1"/>
</dbReference>
<dbReference type="InterPro" id="IPR051689">
    <property type="entry name" value="Sterol_desaturase/TMEM195"/>
</dbReference>
<sequence>MQTYATALMYAIPGFVILMLLEYAYGYFKGFHTFNGMDTISSLSSGMTNTLKSILGISIAILSYEWVEKHIALTKIDNHWSIYVIGFIALDFAGYWSHRLNHTLNVFWNRHIVHHSSEEFNLACALRQPISGILAYHGLFLIPAALLGIPPKVIALLGPLHLFAQFWYHTRLIGKMGWLEYILVTPSHHRVHHSINPIYLDKNHSQIFIIWDKLFGTFQEELEEEPAVYGVTRPLNTWNPFKINYKHLAFLIRDAWYAKSYWDKARIWFMPLGWRPADVAEKLPVDYQENVHKQVKYDSHLSKFMGLWAWIQFVGIFSLTTLMLYLISNGSLTMPEVYYFGGIIALGIYGYTSVMDRDLLGSWVQVISSSSALGYMIWTKDWFGLAAVHMGIVGILGVFFGFGLISTLYLIFTKKIKQHDVVEAAYAAG</sequence>
<reference evidence="10" key="1">
    <citation type="journal article" date="2019" name="Int. J. Syst. Evol. Microbiol.">
        <title>The Global Catalogue of Microorganisms (GCM) 10K type strain sequencing project: providing services to taxonomists for standard genome sequencing and annotation.</title>
        <authorList>
            <consortium name="The Broad Institute Genomics Platform"/>
            <consortium name="The Broad Institute Genome Sequencing Center for Infectious Disease"/>
            <person name="Wu L."/>
            <person name="Ma J."/>
        </authorList>
    </citation>
    <scope>NUCLEOTIDE SEQUENCE [LARGE SCALE GENOMIC DNA]</scope>
    <source>
        <strain evidence="10">JCM 18326</strain>
    </source>
</reference>
<keyword evidence="4" id="KW-0560">Oxidoreductase</keyword>
<dbReference type="PANTHER" id="PTHR21624">
    <property type="entry name" value="STEROL DESATURASE-RELATED PROTEIN"/>
    <property type="match status" value="1"/>
</dbReference>
<dbReference type="InterPro" id="IPR006694">
    <property type="entry name" value="Fatty_acid_hydroxylase"/>
</dbReference>
<protein>
    <submittedName>
        <fullName evidence="9">Sterol desaturase family protein</fullName>
    </submittedName>
</protein>
<dbReference type="RefSeq" id="WP_345369850.1">
    <property type="nucleotide sequence ID" value="NZ_BAABJX010000020.1"/>
</dbReference>
<dbReference type="Proteomes" id="UP001500298">
    <property type="component" value="Unassembled WGS sequence"/>
</dbReference>
<evidence type="ECO:0000259" key="8">
    <source>
        <dbReference type="Pfam" id="PF04116"/>
    </source>
</evidence>
<evidence type="ECO:0000256" key="1">
    <source>
        <dbReference type="ARBA" id="ARBA00004127"/>
    </source>
</evidence>